<feature type="non-terminal residue" evidence="1">
    <location>
        <position position="1"/>
    </location>
</feature>
<organism evidence="1 2">
    <name type="scientific">Melanomma pulvis-pyrius CBS 109.77</name>
    <dbReference type="NCBI Taxonomy" id="1314802"/>
    <lineage>
        <taxon>Eukaryota</taxon>
        <taxon>Fungi</taxon>
        <taxon>Dikarya</taxon>
        <taxon>Ascomycota</taxon>
        <taxon>Pezizomycotina</taxon>
        <taxon>Dothideomycetes</taxon>
        <taxon>Pleosporomycetidae</taxon>
        <taxon>Pleosporales</taxon>
        <taxon>Melanommataceae</taxon>
        <taxon>Melanomma</taxon>
    </lineage>
</organism>
<accession>A0A6A6XJM1</accession>
<gene>
    <name evidence="1" type="ORF">K505DRAFT_237344</name>
</gene>
<evidence type="ECO:0000313" key="2">
    <source>
        <dbReference type="Proteomes" id="UP000799757"/>
    </source>
</evidence>
<name>A0A6A6XJM1_9PLEO</name>
<sequence>LAFNNVIAHPPISSDSIHLPWPELVSSKIAELLDRADLADLALVNRSCCQLACSRQFASVPLDYSNRAFGILDILLNEASERSSHSGNTKLPSIGACIQRIIVATDPSWIRNRHRIKEVLSKPLVLPNLHQLEWQDPATLDLEVLLIDCVGGRPSFPRLKNLTIDPLTNYDTSWLEVLVQLGLQHLAVDISASPAVVHFFAKRGTLSKLASFVWKCRTDILDLDLTFLEANSHIQKLMIDHAITPSFLDSRLLPLLLTSFSNLTSLSLIVKGRGIPLRVFIKISKLTNLEQLSLTAGSQVGKKPRWQINHVTILRFCGNLLRLRKLAFSRDTYPHQDNTMLASQLDYYQNRRSYNTEALKNYPHFMEGDLEAQLQYEWEAQHHEDMLKIAATYVAVLPNLNWIYVGQIPTGIEEESSARVPRSTSFTRISCEALLRRMFGRG</sequence>
<keyword evidence="2" id="KW-1185">Reference proteome</keyword>
<dbReference type="InterPro" id="IPR032675">
    <property type="entry name" value="LRR_dom_sf"/>
</dbReference>
<dbReference type="OrthoDB" id="3257981at2759"/>
<reference evidence="1" key="1">
    <citation type="journal article" date="2020" name="Stud. Mycol.">
        <title>101 Dothideomycetes genomes: a test case for predicting lifestyles and emergence of pathogens.</title>
        <authorList>
            <person name="Haridas S."/>
            <person name="Albert R."/>
            <person name="Binder M."/>
            <person name="Bloem J."/>
            <person name="Labutti K."/>
            <person name="Salamov A."/>
            <person name="Andreopoulos B."/>
            <person name="Baker S."/>
            <person name="Barry K."/>
            <person name="Bills G."/>
            <person name="Bluhm B."/>
            <person name="Cannon C."/>
            <person name="Castanera R."/>
            <person name="Culley D."/>
            <person name="Daum C."/>
            <person name="Ezra D."/>
            <person name="Gonzalez J."/>
            <person name="Henrissat B."/>
            <person name="Kuo A."/>
            <person name="Liang C."/>
            <person name="Lipzen A."/>
            <person name="Lutzoni F."/>
            <person name="Magnuson J."/>
            <person name="Mondo S."/>
            <person name="Nolan M."/>
            <person name="Ohm R."/>
            <person name="Pangilinan J."/>
            <person name="Park H.-J."/>
            <person name="Ramirez L."/>
            <person name="Alfaro M."/>
            <person name="Sun H."/>
            <person name="Tritt A."/>
            <person name="Yoshinaga Y."/>
            <person name="Zwiers L.-H."/>
            <person name="Turgeon B."/>
            <person name="Goodwin S."/>
            <person name="Spatafora J."/>
            <person name="Crous P."/>
            <person name="Grigoriev I."/>
        </authorList>
    </citation>
    <scope>NUCLEOTIDE SEQUENCE</scope>
    <source>
        <strain evidence="1">CBS 109.77</strain>
    </source>
</reference>
<evidence type="ECO:0008006" key="3">
    <source>
        <dbReference type="Google" id="ProtNLM"/>
    </source>
</evidence>
<dbReference type="Proteomes" id="UP000799757">
    <property type="component" value="Unassembled WGS sequence"/>
</dbReference>
<proteinExistence type="predicted"/>
<dbReference type="EMBL" id="MU001827">
    <property type="protein sequence ID" value="KAF2796602.1"/>
    <property type="molecule type" value="Genomic_DNA"/>
</dbReference>
<dbReference type="Gene3D" id="3.80.10.10">
    <property type="entry name" value="Ribonuclease Inhibitor"/>
    <property type="match status" value="1"/>
</dbReference>
<dbReference type="AlphaFoldDB" id="A0A6A6XJM1"/>
<protein>
    <recommendedName>
        <fullName evidence="3">F-box domain-containing protein</fullName>
    </recommendedName>
</protein>
<evidence type="ECO:0000313" key="1">
    <source>
        <dbReference type="EMBL" id="KAF2796602.1"/>
    </source>
</evidence>